<dbReference type="RefSeq" id="WP_014977565.1">
    <property type="nucleotide sequence ID" value="NZ_CP014323.1"/>
</dbReference>
<keyword evidence="1" id="KW-0175">Coiled coil</keyword>
<dbReference type="OrthoDB" id="185358at2"/>
<evidence type="ECO:0000256" key="2">
    <source>
        <dbReference type="SAM" id="Phobius"/>
    </source>
</evidence>
<dbReference type="CDD" id="cd00198">
    <property type="entry name" value="vWFA"/>
    <property type="match status" value="1"/>
</dbReference>
<dbReference type="EMBL" id="CP014323">
    <property type="protein sequence ID" value="AMJ99841.1"/>
    <property type="molecule type" value="Genomic_DNA"/>
</dbReference>
<keyword evidence="2" id="KW-1133">Transmembrane helix</keyword>
<dbReference type="InterPro" id="IPR002035">
    <property type="entry name" value="VWF_A"/>
</dbReference>
<feature type="coiled-coil region" evidence="1">
    <location>
        <begin position="46"/>
        <end position="129"/>
    </location>
</feature>
<evidence type="ECO:0000313" key="5">
    <source>
        <dbReference type="Proteomes" id="UP000063991"/>
    </source>
</evidence>
<organism evidence="4 5">
    <name type="scientific">Alteromonas macleodii</name>
    <name type="common">Pseudoalteromonas macleodii</name>
    <dbReference type="NCBI Taxonomy" id="28108"/>
    <lineage>
        <taxon>Bacteria</taxon>
        <taxon>Pseudomonadati</taxon>
        <taxon>Pseudomonadota</taxon>
        <taxon>Gammaproteobacteria</taxon>
        <taxon>Alteromonadales</taxon>
        <taxon>Alteromonadaceae</taxon>
        <taxon>Alteromonas/Salinimonas group</taxon>
        <taxon>Alteromonas</taxon>
    </lineage>
</organism>
<evidence type="ECO:0000313" key="4">
    <source>
        <dbReference type="EMBL" id="AMJ99841.1"/>
    </source>
</evidence>
<sequence length="352" mass="38358">MPKVRKAEDGFNLAFLDVMACGLGAVILIFILVDFKAFTPTPTEEKEKLEQELAAAEQEQQKLKKSIDELNDKIALESAKQDDAQQAQADTTQDQSKLLQDISTEMAVVADLENQLAALSKEVEKSANIQMQGTGEQNYITGMKIEGPEIGLLIDKSASMMGDNLVDILGKLALSDSQKVSTPKWIRTKRVAQWMLARVPLESRVTVVTFSDTATTLGLRDVNSAKVSGSMNAIVKDLGAVVPNGGTNLQEGLSILFKANPNITDVYIVTDGLPTLGDGLPMSCKSFISSKKSISSDCRKTLFVETVKRAKKGVHYNVILLPIEGDPFASPMYWEWTRATSGTFLSPAPEWP</sequence>
<dbReference type="InterPro" id="IPR036465">
    <property type="entry name" value="vWFA_dom_sf"/>
</dbReference>
<proteinExistence type="predicted"/>
<dbReference type="Gene3D" id="3.40.50.410">
    <property type="entry name" value="von Willebrand factor, type A domain"/>
    <property type="match status" value="1"/>
</dbReference>
<feature type="transmembrane region" description="Helical" evidence="2">
    <location>
        <begin position="12"/>
        <end position="33"/>
    </location>
</feature>
<gene>
    <name evidence="4" type="ORF">AVL55_17775</name>
</gene>
<dbReference type="AlphaFoldDB" id="A0A126Q3P2"/>
<evidence type="ECO:0000259" key="3">
    <source>
        <dbReference type="Pfam" id="PF13519"/>
    </source>
</evidence>
<dbReference type="Proteomes" id="UP000063991">
    <property type="component" value="Chromosome"/>
</dbReference>
<keyword evidence="2" id="KW-0812">Transmembrane</keyword>
<name>A0A126Q3P2_ALTMA</name>
<reference evidence="4 5" key="1">
    <citation type="submission" date="2015-12" db="EMBL/GenBank/DDBJ databases">
        <authorList>
            <person name="Shamseldin A."/>
            <person name="Moawad H."/>
            <person name="Abd El-Rahim W.M."/>
            <person name="Sadowsky M.J."/>
        </authorList>
    </citation>
    <scope>NUCLEOTIDE SEQUENCE [LARGE SCALE GENOMIC DNA]</scope>
    <source>
        <strain evidence="4 5">D7</strain>
    </source>
</reference>
<dbReference type="SUPFAM" id="SSF53300">
    <property type="entry name" value="vWA-like"/>
    <property type="match status" value="1"/>
</dbReference>
<dbReference type="Pfam" id="PF13519">
    <property type="entry name" value="VWA_2"/>
    <property type="match status" value="1"/>
</dbReference>
<feature type="domain" description="VWFA" evidence="3">
    <location>
        <begin position="152"/>
        <end position="272"/>
    </location>
</feature>
<accession>A0A126Q3P2</accession>
<protein>
    <recommendedName>
        <fullName evidence="3">VWFA domain-containing protein</fullName>
    </recommendedName>
</protein>
<evidence type="ECO:0000256" key="1">
    <source>
        <dbReference type="SAM" id="Coils"/>
    </source>
</evidence>
<keyword evidence="2" id="KW-0472">Membrane</keyword>